<feature type="region of interest" description="Disordered" evidence="1">
    <location>
        <begin position="802"/>
        <end position="839"/>
    </location>
</feature>
<feature type="region of interest" description="Disordered" evidence="1">
    <location>
        <begin position="217"/>
        <end position="242"/>
    </location>
</feature>
<reference evidence="2 3" key="1">
    <citation type="submission" date="2021-01" db="EMBL/GenBank/DDBJ databases">
        <title>Cercospora kikuchii MAFF 305040 whole genome shotgun sequence.</title>
        <authorList>
            <person name="Kashiwa T."/>
            <person name="Suzuki T."/>
        </authorList>
    </citation>
    <scope>NUCLEOTIDE SEQUENCE [LARGE SCALE GENOMIC DNA]</scope>
    <source>
        <strain evidence="2 3">MAFF 305040</strain>
    </source>
</reference>
<evidence type="ECO:0000313" key="3">
    <source>
        <dbReference type="Proteomes" id="UP000825890"/>
    </source>
</evidence>
<sequence length="1171" mass="130660">MVLTTEQKEEQAKEDAWSMASVAHFIAHKEGDRTVKDVENSLGTVSIDYDLGGIGVPYGVDLWPHDGQSLRKLVGVILSDTTRRAPEHRNLTAVQARNLFFQHGSDALSNDYRAQLATATQPRRLVPLHGAQHSELEIEDVASLGHENLADAQTEGPSGRETRAQRSARLAAPVTTLSQTVEPQQDIMRNANVVETALVQGRTITYGSDIRADTASSSTQIVSHETQSTLGKRKRTKSRAEELKRKDIDNGRAKKTKVRADAALQYDNAGSTPSLTRDLMESAASGAEHNPEKPYERSHGERVHERAGDLHSIAGPQIEHSGTHITNQTPPEDSDNRVVAAIRSRANLRAAVSESNGENFLVDAWVLPLSSVLNGVDDCLQEALDSLFPEGEGQHVAQLSYEARKPLVDSYTYVLGENWRTTSFRARDAEDQNLRRSAIRFSAANLLRSLIWHFLQAEIMGQELLSDPVYALIDRAQAYLLTAMNNKEDAYYLLMLEASWVQFEDQGFVDGPLTFHAEETASKLMTLLRQHLDALEISSPPQNWQMLFAKRLREVCKLTFLLKARLAVEKGRPELWVVQYPSAMEDDTESADGDNDDEKTVLLMRKPGIRRLGANGRWKHDERPEVEYCWPEMEHRRLFDASDMPRRSKNKTGTSNRRAMRTIVRHVDANLGTLSTKEDRVNWLKPLASSGKFPYTGTQEIGAYHNENTLHEAITYAVRDAKKEDYKTLAGRRALDRFFELGSAMLTDEYLVAIGYMFLADSGALQLRDEADARNEDPVPSSGTVGIVTSSSSAKQLASSFKANDRGHVPMDGLPNVQATPKNDDDSIPTATQGRAGEVVLEPPKHRPIAFEADQHNDIYTADSPEIVYEPVATSARKKRKFVQFLDSEPESRPQNEMVLDSDKLDALRLWEDIERLTKGIAELSQNLCTTAQALKLKSSPSASLKGIYAHIFNTADWKLAYDHLVKYGEIKPSAFLQAVFWTFLNLRVFESRDPLPGIHSKSPVPTDSGAALLVSLTEYTEQYSRKEALEHFYRSNTMTTVVQPHAKFLAHELHAIVAEHLAVHNTSSGLDAEVHNILSSSIDTMQDICVKASVLRGLIDVSKGRYRLLKHLPGSDVYHRRELNSFQNTSSEIRRETIVAFTIAPGLERKLEDADTYTVVGPATIAELRK</sequence>
<evidence type="ECO:0000256" key="1">
    <source>
        <dbReference type="SAM" id="MobiDB-lite"/>
    </source>
</evidence>
<keyword evidence="3" id="KW-1185">Reference proteome</keyword>
<dbReference type="EMBL" id="BOLY01000004">
    <property type="protein sequence ID" value="GIZ44333.1"/>
    <property type="molecule type" value="Genomic_DNA"/>
</dbReference>
<name>A0A9P3CKB3_9PEZI</name>
<accession>A0A9P3CKB3</accession>
<proteinExistence type="predicted"/>
<evidence type="ECO:0000313" key="2">
    <source>
        <dbReference type="EMBL" id="GIZ44333.1"/>
    </source>
</evidence>
<dbReference type="RefSeq" id="XP_044658820.1">
    <property type="nucleotide sequence ID" value="XM_044802885.1"/>
</dbReference>
<dbReference type="GeneID" id="68293109"/>
<dbReference type="Proteomes" id="UP000825890">
    <property type="component" value="Unassembled WGS sequence"/>
</dbReference>
<feature type="compositionally biased region" description="Basic and acidic residues" evidence="1">
    <location>
        <begin position="289"/>
        <end position="300"/>
    </location>
</feature>
<feature type="compositionally biased region" description="Polar residues" evidence="1">
    <location>
        <begin position="217"/>
        <end position="230"/>
    </location>
</feature>
<feature type="region of interest" description="Disordered" evidence="1">
    <location>
        <begin position="151"/>
        <end position="170"/>
    </location>
</feature>
<comment type="caution">
    <text evidence="2">The sequence shown here is derived from an EMBL/GenBank/DDBJ whole genome shotgun (WGS) entry which is preliminary data.</text>
</comment>
<dbReference type="AlphaFoldDB" id="A0A9P3CKB3"/>
<feature type="region of interest" description="Disordered" evidence="1">
    <location>
        <begin position="281"/>
        <end position="300"/>
    </location>
</feature>
<gene>
    <name evidence="2" type="ORF">CKM354_000753400</name>
</gene>
<organism evidence="2 3">
    <name type="scientific">Cercospora kikuchii</name>
    <dbReference type="NCBI Taxonomy" id="84275"/>
    <lineage>
        <taxon>Eukaryota</taxon>
        <taxon>Fungi</taxon>
        <taxon>Dikarya</taxon>
        <taxon>Ascomycota</taxon>
        <taxon>Pezizomycotina</taxon>
        <taxon>Dothideomycetes</taxon>
        <taxon>Dothideomycetidae</taxon>
        <taxon>Mycosphaerellales</taxon>
        <taxon>Mycosphaerellaceae</taxon>
        <taxon>Cercospora</taxon>
    </lineage>
</organism>
<protein>
    <submittedName>
        <fullName evidence="2">Uncharacterized protein</fullName>
    </submittedName>
</protein>
<dbReference type="OrthoDB" id="3650779at2759"/>